<proteinExistence type="inferred from homology"/>
<evidence type="ECO:0000256" key="6">
    <source>
        <dbReference type="ARBA" id="ARBA00022989"/>
    </source>
</evidence>
<dbReference type="InterPro" id="IPR044712">
    <property type="entry name" value="SLC25A32-like"/>
</dbReference>
<evidence type="ECO:0000256" key="8">
    <source>
        <dbReference type="PROSITE-ProRule" id="PRU00282"/>
    </source>
</evidence>
<dbReference type="Ensembl" id="ENSPSTT00000026079.1">
    <property type="protein sequence ID" value="ENSPSTP00000024785.1"/>
    <property type="gene ID" value="ENSPSTG00000018296.1"/>
</dbReference>
<dbReference type="GO" id="GO:0006862">
    <property type="term" value="P:nucleotide transport"/>
    <property type="evidence" value="ECO:0007669"/>
    <property type="project" value="InterPro"/>
</dbReference>
<evidence type="ECO:0000256" key="7">
    <source>
        <dbReference type="ARBA" id="ARBA00023136"/>
    </source>
</evidence>
<sequence>MLGGHACAVGPPASPVRSVLRHVQLENLAAGLSGGVVSTLVLHPLDLVKIRFAVSDGLELRPKYNGILHCMTTVWKREGLRGLYQGVTPNMVGAGASWGLYFFFYNAIKAYKKEGKLESLTATEHLVSAAEAGELNAKKMNVFFWPVHMLLFLFVCQCCFSSRWQV</sequence>
<organism evidence="11 12">
    <name type="scientific">Pavo cristatus</name>
    <name type="common">Indian peafowl</name>
    <name type="synonym">Blue peafowl</name>
    <dbReference type="NCBI Taxonomy" id="9049"/>
    <lineage>
        <taxon>Eukaryota</taxon>
        <taxon>Metazoa</taxon>
        <taxon>Chordata</taxon>
        <taxon>Craniata</taxon>
        <taxon>Vertebrata</taxon>
        <taxon>Euteleostomi</taxon>
        <taxon>Archelosauria</taxon>
        <taxon>Archosauria</taxon>
        <taxon>Dinosauria</taxon>
        <taxon>Saurischia</taxon>
        <taxon>Theropoda</taxon>
        <taxon>Coelurosauria</taxon>
        <taxon>Aves</taxon>
        <taxon>Neognathae</taxon>
        <taxon>Galloanserae</taxon>
        <taxon>Galliformes</taxon>
        <taxon>Phasianidae</taxon>
        <taxon>Phasianinae</taxon>
        <taxon>Pavo</taxon>
    </lineage>
</organism>
<dbReference type="SUPFAM" id="SSF103506">
    <property type="entry name" value="Mitochondrial carrier"/>
    <property type="match status" value="1"/>
</dbReference>
<reference evidence="11" key="1">
    <citation type="submission" date="2025-08" db="UniProtKB">
        <authorList>
            <consortium name="Ensembl"/>
        </authorList>
    </citation>
    <scope>IDENTIFICATION</scope>
</reference>
<keyword evidence="4 8" id="KW-0812">Transmembrane</keyword>
<dbReference type="GO" id="GO:0016020">
    <property type="term" value="C:membrane"/>
    <property type="evidence" value="ECO:0007669"/>
    <property type="project" value="UniProtKB-SubCell"/>
</dbReference>
<evidence type="ECO:0000256" key="3">
    <source>
        <dbReference type="ARBA" id="ARBA00022448"/>
    </source>
</evidence>
<comment type="similarity">
    <text evidence="2 9">Belongs to the mitochondrial carrier (TC 2.A.29) family.</text>
</comment>
<dbReference type="Gene3D" id="1.50.40.10">
    <property type="entry name" value="Mitochondrial carrier domain"/>
    <property type="match status" value="1"/>
</dbReference>
<evidence type="ECO:0000256" key="5">
    <source>
        <dbReference type="ARBA" id="ARBA00022737"/>
    </source>
</evidence>
<name>A0A8C9G531_PAVCR</name>
<dbReference type="PROSITE" id="PS50920">
    <property type="entry name" value="SOLCAR"/>
    <property type="match status" value="1"/>
</dbReference>
<feature type="repeat" description="Solcar" evidence="8">
    <location>
        <begin position="22"/>
        <end position="111"/>
    </location>
</feature>
<dbReference type="InterPro" id="IPR018108">
    <property type="entry name" value="MCP_transmembrane"/>
</dbReference>
<comment type="subcellular location">
    <subcellularLocation>
        <location evidence="1">Membrane</location>
        <topology evidence="1">Multi-pass membrane protein</topology>
    </subcellularLocation>
</comment>
<keyword evidence="6 10" id="KW-1133">Transmembrane helix</keyword>
<accession>A0A8C9G531</accession>
<dbReference type="Pfam" id="PF00153">
    <property type="entry name" value="Mito_carr"/>
    <property type="match status" value="1"/>
</dbReference>
<evidence type="ECO:0000313" key="11">
    <source>
        <dbReference type="Ensembl" id="ENSPSTP00000024785.1"/>
    </source>
</evidence>
<evidence type="ECO:0000256" key="1">
    <source>
        <dbReference type="ARBA" id="ARBA00004141"/>
    </source>
</evidence>
<evidence type="ECO:0000256" key="9">
    <source>
        <dbReference type="RuleBase" id="RU000488"/>
    </source>
</evidence>
<evidence type="ECO:0008006" key="13">
    <source>
        <dbReference type="Google" id="ProtNLM"/>
    </source>
</evidence>
<dbReference type="Proteomes" id="UP000694428">
    <property type="component" value="Unplaced"/>
</dbReference>
<reference evidence="11" key="2">
    <citation type="submission" date="2025-09" db="UniProtKB">
        <authorList>
            <consortium name="Ensembl"/>
        </authorList>
    </citation>
    <scope>IDENTIFICATION</scope>
</reference>
<dbReference type="GO" id="GO:0055085">
    <property type="term" value="P:transmembrane transport"/>
    <property type="evidence" value="ECO:0007669"/>
    <property type="project" value="InterPro"/>
</dbReference>
<evidence type="ECO:0000313" key="12">
    <source>
        <dbReference type="Proteomes" id="UP000694428"/>
    </source>
</evidence>
<dbReference type="PANTHER" id="PTHR45683">
    <property type="entry name" value="MITOCHONDRIAL NICOTINAMIDE ADENINE DINUCLEOTIDE TRANSPORTER 1-RELATED-RELATED"/>
    <property type="match status" value="1"/>
</dbReference>
<dbReference type="InterPro" id="IPR023395">
    <property type="entry name" value="MCP_dom_sf"/>
</dbReference>
<keyword evidence="12" id="KW-1185">Reference proteome</keyword>
<evidence type="ECO:0000256" key="10">
    <source>
        <dbReference type="SAM" id="Phobius"/>
    </source>
</evidence>
<protein>
    <recommendedName>
        <fullName evidence="13">Solute carrier family 25 member 32</fullName>
    </recommendedName>
</protein>
<evidence type="ECO:0000256" key="4">
    <source>
        <dbReference type="ARBA" id="ARBA00022692"/>
    </source>
</evidence>
<dbReference type="AlphaFoldDB" id="A0A8C9G531"/>
<feature type="transmembrane region" description="Helical" evidence="10">
    <location>
        <begin position="142"/>
        <end position="164"/>
    </location>
</feature>
<keyword evidence="3 9" id="KW-0813">Transport</keyword>
<evidence type="ECO:0000256" key="2">
    <source>
        <dbReference type="ARBA" id="ARBA00006375"/>
    </source>
</evidence>
<keyword evidence="7 8" id="KW-0472">Membrane</keyword>
<keyword evidence="5" id="KW-0677">Repeat</keyword>